<proteinExistence type="inferred from homology"/>
<keyword evidence="8" id="KW-1185">Reference proteome</keyword>
<dbReference type="InterPro" id="IPR008429">
    <property type="entry name" value="CLPTM1"/>
</dbReference>
<feature type="transmembrane region" description="Helical" evidence="6">
    <location>
        <begin position="434"/>
        <end position="455"/>
    </location>
</feature>
<evidence type="ECO:0000256" key="5">
    <source>
        <dbReference type="ARBA" id="ARBA00023136"/>
    </source>
</evidence>
<dbReference type="OMA" id="TLWAHFY"/>
<evidence type="ECO:0000313" key="7">
    <source>
        <dbReference type="EMBL" id="VDM95889.1"/>
    </source>
</evidence>
<organism evidence="9">
    <name type="scientific">Thelazia callipaeda</name>
    <name type="common">Oriental eyeworm</name>
    <name type="synonym">Parasitic nematode</name>
    <dbReference type="NCBI Taxonomy" id="103827"/>
    <lineage>
        <taxon>Eukaryota</taxon>
        <taxon>Metazoa</taxon>
        <taxon>Ecdysozoa</taxon>
        <taxon>Nematoda</taxon>
        <taxon>Chromadorea</taxon>
        <taxon>Rhabditida</taxon>
        <taxon>Spirurina</taxon>
        <taxon>Spiruromorpha</taxon>
        <taxon>Thelazioidea</taxon>
        <taxon>Thelaziidae</taxon>
        <taxon>Thelazia</taxon>
    </lineage>
</organism>
<comment type="subcellular location">
    <subcellularLocation>
        <location evidence="1">Membrane</location>
        <topology evidence="1">Multi-pass membrane protein</topology>
    </subcellularLocation>
</comment>
<feature type="transmembrane region" description="Helical" evidence="6">
    <location>
        <begin position="290"/>
        <end position="310"/>
    </location>
</feature>
<dbReference type="OrthoDB" id="378564at2759"/>
<feature type="transmembrane region" description="Helical" evidence="6">
    <location>
        <begin position="409"/>
        <end position="428"/>
    </location>
</feature>
<dbReference type="STRING" id="103827.A0A0N5CL10"/>
<comment type="similarity">
    <text evidence="2">Belongs to the CLPTM1 family.</text>
</comment>
<keyword evidence="4 6" id="KW-1133">Transmembrane helix</keyword>
<dbReference type="GO" id="GO:0016020">
    <property type="term" value="C:membrane"/>
    <property type="evidence" value="ECO:0007669"/>
    <property type="project" value="UniProtKB-SubCell"/>
</dbReference>
<sequence length="579" mass="67198">MGGQPGNIGFNNTGSSMLSGTLPSRNLFQPGQKFDLYVYLSDSVCSFVQKALFWKESSLTYGDWTSGPDGDGSRVKSATFPIPQSLANNGSLYIHVFIVKENQSPDPRSRNHHMVSFKNRPRFQVLYNVRRLNKYKKKYYKRTQNLLTGKTEQSEEEQKKAEVMDFEILNYWHPNLTINLVNDHTVWQRGSLPAPLDEAVKFDPVDNTYKPIFLFNDYWNLGADYMVINDSVKEIKLSIRYSPISLFKWQLYASQQMRTKWLQMFGGELFEDGDDDQDSIKQALLETNPILLGLTIAVSLLHTVFEFLAFKNDIQFWRSRKTLEGLSVRSVLFSVFQSVIVFLYILDNDTSWVVKVSVGVGLLIELWKIPKCVDRTRKIFGFLPKIMVSDKGSYVESDTKQYDELAFKYLSWVLFPLLGGYAVYSLMYVEQRGWYSWILGMLYSFLLTFGFIMMTPQLFINYKLKSVAHLPWRMLTYKFINTFIDDLFAFVIKMPTMYRLGCFRDDVVFLIYIYQRWIYRVDPTRVNEFGVSMEAPKGEEVVEKEESTTHTIVAKSLHRNNSCSSAKAVADVTETKKKR</sequence>
<reference evidence="9" key="1">
    <citation type="submission" date="2016-04" db="UniProtKB">
        <authorList>
            <consortium name="WormBaseParasite"/>
        </authorList>
    </citation>
    <scope>IDENTIFICATION</scope>
</reference>
<keyword evidence="3 6" id="KW-0812">Transmembrane</keyword>
<dbReference type="Proteomes" id="UP000276776">
    <property type="component" value="Unassembled WGS sequence"/>
</dbReference>
<evidence type="ECO:0000313" key="9">
    <source>
        <dbReference type="WBParaSite" id="TCLT_0000078201-mRNA-1"/>
    </source>
</evidence>
<accession>A0A0N5CL10</accession>
<dbReference type="AlphaFoldDB" id="A0A0N5CL10"/>
<evidence type="ECO:0000256" key="6">
    <source>
        <dbReference type="SAM" id="Phobius"/>
    </source>
</evidence>
<keyword evidence="5 6" id="KW-0472">Membrane</keyword>
<gene>
    <name evidence="7" type="ORF">TCLT_LOCUS783</name>
</gene>
<dbReference type="Pfam" id="PF05602">
    <property type="entry name" value="CLPTM1"/>
    <property type="match status" value="1"/>
</dbReference>
<feature type="transmembrane region" description="Helical" evidence="6">
    <location>
        <begin position="330"/>
        <end position="346"/>
    </location>
</feature>
<name>A0A0N5CL10_THECL</name>
<reference evidence="7 8" key="2">
    <citation type="submission" date="2018-11" db="EMBL/GenBank/DDBJ databases">
        <authorList>
            <consortium name="Pathogen Informatics"/>
        </authorList>
    </citation>
    <scope>NUCLEOTIDE SEQUENCE [LARGE SCALE GENOMIC DNA]</scope>
</reference>
<protein>
    <submittedName>
        <fullName evidence="9">Cleft lip and palate transmembrane protein 1-like protein</fullName>
    </submittedName>
</protein>
<evidence type="ECO:0000256" key="4">
    <source>
        <dbReference type="ARBA" id="ARBA00022989"/>
    </source>
</evidence>
<evidence type="ECO:0000256" key="3">
    <source>
        <dbReference type="ARBA" id="ARBA00022692"/>
    </source>
</evidence>
<dbReference type="WBParaSite" id="TCLT_0000078201-mRNA-1">
    <property type="protein sequence ID" value="TCLT_0000078201-mRNA-1"/>
    <property type="gene ID" value="TCLT_0000078201"/>
</dbReference>
<evidence type="ECO:0000313" key="8">
    <source>
        <dbReference type="Proteomes" id="UP000276776"/>
    </source>
</evidence>
<dbReference type="EMBL" id="UYYF01000068">
    <property type="protein sequence ID" value="VDM95889.1"/>
    <property type="molecule type" value="Genomic_DNA"/>
</dbReference>
<dbReference type="PANTHER" id="PTHR21347:SF14">
    <property type="entry name" value="LIPID SCRAMBLASE CLPTM1-RELATED"/>
    <property type="match status" value="1"/>
</dbReference>
<dbReference type="GO" id="GO:0012505">
    <property type="term" value="C:endomembrane system"/>
    <property type="evidence" value="ECO:0007669"/>
    <property type="project" value="TreeGrafter"/>
</dbReference>
<evidence type="ECO:0000256" key="2">
    <source>
        <dbReference type="ARBA" id="ARBA00009310"/>
    </source>
</evidence>
<evidence type="ECO:0000256" key="1">
    <source>
        <dbReference type="ARBA" id="ARBA00004141"/>
    </source>
</evidence>
<dbReference type="PANTHER" id="PTHR21347">
    <property type="entry name" value="CLEFT LIP AND PALATE ASSOCIATED TRANSMEMBRANE PROTEIN-RELATED"/>
    <property type="match status" value="1"/>
</dbReference>